<protein>
    <recommendedName>
        <fullName evidence="6">GPI ethanolamine phosphate transferase 1</fullName>
    </recommendedName>
</protein>
<feature type="transmembrane region" description="Helical" evidence="18">
    <location>
        <begin position="746"/>
        <end position="779"/>
    </location>
</feature>
<evidence type="ECO:0000256" key="13">
    <source>
        <dbReference type="ARBA" id="ARBA00022824"/>
    </source>
</evidence>
<evidence type="ECO:0000256" key="11">
    <source>
        <dbReference type="ARBA" id="ARBA00022801"/>
    </source>
</evidence>
<organism evidence="22 23">
    <name type="scientific">Morus notabilis</name>
    <dbReference type="NCBI Taxonomy" id="981085"/>
    <lineage>
        <taxon>Eukaryota</taxon>
        <taxon>Viridiplantae</taxon>
        <taxon>Streptophyta</taxon>
        <taxon>Embryophyta</taxon>
        <taxon>Tracheophyta</taxon>
        <taxon>Spermatophyta</taxon>
        <taxon>Magnoliopsida</taxon>
        <taxon>eudicotyledons</taxon>
        <taxon>Gunneridae</taxon>
        <taxon>Pentapetalae</taxon>
        <taxon>rosids</taxon>
        <taxon>fabids</taxon>
        <taxon>Rosales</taxon>
        <taxon>Moraceae</taxon>
        <taxon>Moreae</taxon>
        <taxon>Morus</taxon>
    </lineage>
</organism>
<dbReference type="CDD" id="cd16020">
    <property type="entry name" value="GPI_EPT_1"/>
    <property type="match status" value="1"/>
</dbReference>
<keyword evidence="12" id="KW-0611">Plant defense</keyword>
<evidence type="ECO:0000256" key="9">
    <source>
        <dbReference type="ARBA" id="ARBA00022679"/>
    </source>
</evidence>
<dbReference type="UniPathway" id="UPA00196"/>
<feature type="transmembrane region" description="Helical" evidence="18">
    <location>
        <begin position="684"/>
        <end position="704"/>
    </location>
</feature>
<feature type="transmembrane region" description="Helical" evidence="18">
    <location>
        <begin position="502"/>
        <end position="519"/>
    </location>
</feature>
<evidence type="ECO:0000256" key="1">
    <source>
        <dbReference type="ARBA" id="ARBA00004123"/>
    </source>
</evidence>
<dbReference type="GO" id="GO:0051377">
    <property type="term" value="F:mannose-ethanolamine phosphotransferase activity"/>
    <property type="evidence" value="ECO:0007669"/>
    <property type="project" value="InterPro"/>
</dbReference>
<keyword evidence="9 22" id="KW-0808">Transferase</keyword>
<keyword evidence="15 18" id="KW-0472">Membrane</keyword>
<keyword evidence="11" id="KW-0378">Hydrolase</keyword>
<keyword evidence="13" id="KW-0256">Endoplasmic reticulum</keyword>
<comment type="subcellular location">
    <subcellularLocation>
        <location evidence="3">Cytoplasm</location>
    </subcellularLocation>
    <subcellularLocation>
        <location evidence="2">Endoplasmic reticulum membrane</location>
        <topology evidence="2">Multi-pass membrane protein</topology>
    </subcellularLocation>
    <subcellularLocation>
        <location evidence="1">Nucleus</location>
    </subcellularLocation>
</comment>
<feature type="domain" description="GPI ethanolamine phosphate transferase 1 C-terminal" evidence="20">
    <location>
        <begin position="443"/>
        <end position="856"/>
    </location>
</feature>
<evidence type="ECO:0000256" key="10">
    <source>
        <dbReference type="ARBA" id="ARBA00022692"/>
    </source>
</evidence>
<dbReference type="EMBL" id="KE623253">
    <property type="protein sequence ID" value="EXC45074.1"/>
    <property type="molecule type" value="Genomic_DNA"/>
</dbReference>
<feature type="transmembrane region" description="Helical" evidence="18">
    <location>
        <begin position="639"/>
        <end position="659"/>
    </location>
</feature>
<dbReference type="GO" id="GO:0016787">
    <property type="term" value="F:hydrolase activity"/>
    <property type="evidence" value="ECO:0007669"/>
    <property type="project" value="UniProtKB-KW"/>
</dbReference>
<evidence type="ECO:0000259" key="20">
    <source>
        <dbReference type="Pfam" id="PF04987"/>
    </source>
</evidence>
<feature type="transmembrane region" description="Helical" evidence="18">
    <location>
        <begin position="588"/>
        <end position="605"/>
    </location>
</feature>
<dbReference type="InterPro" id="IPR007070">
    <property type="entry name" value="GPI_EtnP_transferase_1"/>
</dbReference>
<dbReference type="Gene3D" id="3.40.720.10">
    <property type="entry name" value="Alkaline Phosphatase, subunit A"/>
    <property type="match status" value="1"/>
</dbReference>
<dbReference type="PANTHER" id="PTHR12250">
    <property type="entry name" value="PHOSPHATIDYLINOSITOL GLYCAN, CLASS N"/>
    <property type="match status" value="1"/>
</dbReference>
<feature type="domain" description="Fungal lipase-type" evidence="19">
    <location>
        <begin position="1018"/>
        <end position="1112"/>
    </location>
</feature>
<dbReference type="Pfam" id="PF01764">
    <property type="entry name" value="Lipase_3"/>
    <property type="match status" value="1"/>
</dbReference>
<keyword evidence="10 18" id="KW-0812">Transmembrane</keyword>
<evidence type="ECO:0000256" key="6">
    <source>
        <dbReference type="ARBA" id="ARBA00020831"/>
    </source>
</evidence>
<evidence type="ECO:0000256" key="5">
    <source>
        <dbReference type="ARBA" id="ARBA00008400"/>
    </source>
</evidence>
<dbReference type="InterPro" id="IPR037671">
    <property type="entry name" value="PIGN_N"/>
</dbReference>
<dbReference type="Proteomes" id="UP000030645">
    <property type="component" value="Unassembled WGS sequence"/>
</dbReference>
<dbReference type="GO" id="GO:0006952">
    <property type="term" value="P:defense response"/>
    <property type="evidence" value="ECO:0007669"/>
    <property type="project" value="UniProtKB-KW"/>
</dbReference>
<keyword evidence="23" id="KW-1185">Reference proteome</keyword>
<evidence type="ECO:0000256" key="3">
    <source>
        <dbReference type="ARBA" id="ARBA00004496"/>
    </source>
</evidence>
<evidence type="ECO:0000259" key="19">
    <source>
        <dbReference type="Pfam" id="PF01764"/>
    </source>
</evidence>
<evidence type="ECO:0000256" key="2">
    <source>
        <dbReference type="ARBA" id="ARBA00004477"/>
    </source>
</evidence>
<comment type="pathway">
    <text evidence="4">Glycolipid biosynthesis; glycosylphosphatidylinositol-anchor biosynthesis.</text>
</comment>
<dbReference type="GO" id="GO:0005634">
    <property type="term" value="C:nucleus"/>
    <property type="evidence" value="ECO:0007669"/>
    <property type="project" value="UniProtKB-SubCell"/>
</dbReference>
<gene>
    <name evidence="22" type="ORF">L484_003496</name>
</gene>
<dbReference type="InterPro" id="IPR041266">
    <property type="entry name" value="EDS1_EP"/>
</dbReference>
<keyword evidence="16" id="KW-0325">Glycoprotein</keyword>
<dbReference type="InterPro" id="IPR017850">
    <property type="entry name" value="Alkaline_phosphatase_core_sf"/>
</dbReference>
<feature type="transmembrane region" description="Helical" evidence="18">
    <location>
        <begin position="28"/>
        <end position="49"/>
    </location>
</feature>
<name>W9SE68_9ROSA</name>
<dbReference type="eggNOG" id="KOG2124">
    <property type="taxonomic scope" value="Eukaryota"/>
</dbReference>
<sequence>MAGGDGILGNRKSSISNPRKWVKSRERWLVVLGVILHAVYMLSIFDIYFKTPIVHGMDPVKPRFHAPAKRLVLLVADGLRADKFFEPDSEGNYRAPFLRSVIKEHGRWGVSHARPPTESRPGHVAIIAGFYEDPSAVTKGWKANPVEFDSVFNRSRHTFAFGSPDIVPIFCGALPHSTWKTYPHEFEDFATGLSNEDPKLKELLLQDNLVIFLHLLGCDSNGHAHRPYSSIYLNNVKVVDNIAVRVYNVLEDYFKDNRTAYIFTADHGMSDKGSHGDGHPSNTDTPLVVWGAGVKYPRPVSSSNHSDCGFRFVDEHMHDTPTPAEWGLHDIERVDVNQADIAPLMSTLLGLPCPVNSVGSLPLDYININEAAEVEAVLANTKQILNQFLRKSQIKQANSLSFKPFKPLAHYSSVLDQIEELISGRNYEAATKLAEDLRSLALQGLHYFQTYDWLMLMSVIGLGYLGWMIYLFLYVLQSYTSLPGDLFRKEQTAYQTQDTRKVQVCGCLLMAVISILLLLERSPPLYHAYTAMTVFSWTQIFSEYRFIKALWKQLHGRRIYYMAKILATCAVSVFISEFLVNSFTERKLYSWYFLVAGVVASVYVFKSIPWRSGIPIFVCVVCWFLSIFTLMPAEIPDNTYLVIGSGAMIIIIGIAARWLDLHAEGNKYWLSLCNHEIKKPKFPMLFHLQVLLVGLSSVMVPLSTSHRTQKQELLPLHQFINWSIAGFSMVLPLFSENSLLSRLTSIFLGFAPPFLLLSIGYEAVFYGALALVLMAWILFENTIIYTSKVKRSSASFKNLEGNILEANDRYLQLSDVRIPLVFMVLFNVAFFGTGNFASIASFEISSVYRFITIFSVRNTGSWMEIGNSISHFGIVSAQVVFVLLLFALTNIYTKDIQISSLKPSSQKAIFSTGLEQANLLINSNILLLLWNDISELYKDFNNAHDHSSSSLRFNLRYDHQKKFTVITFVTKPDFATHQLLQEGADLVPSSSSIAAESFALFGFLRRKADFAVDRAAITLFDRHRHQLSQLKNEINYSYPIIVTGHSHGGSIASLFTLWLLESVNFSNTKRPICVTFGSPLIGDSNLQKTLFLFSPWNSCFLHVVSKQDPVPRKLINHNANDYKPFGTFLLCSNLGCSCFEEPDTILKLLGTTASEGSDQGGDYGNILETLKRKALFKNVLDADWASSPYAAGIQYNLNEDINPLVEWIEKQEMKFLMGKRKVNPDKKLNESKINMAKLEWYKKTSKDKGIGYYDSYKNKSFMSDINVEEIVKRLINYWTDVVEEADKQPQEDGASLRTRWLFAGITYMKMVEPLYIADYYHENSPPDYKSHGRLEHLTRLEQLSAAAKKTNKSISIEKRKNVAHILTEDSCFWAKVEEAINLCKLMKKEEASVEEKKTCDEKLKKFEKDVLVLLKNYSVSPEIFLGGSSFMDWWKGYKDAMGRSYSSELTKFMVSRKYKDYSEGKF</sequence>
<dbReference type="PANTHER" id="PTHR12250:SF0">
    <property type="entry name" value="GPI ETHANOLAMINE PHOSPHATE TRANSFERASE 1"/>
    <property type="match status" value="1"/>
</dbReference>
<dbReference type="GO" id="GO:0005789">
    <property type="term" value="C:endoplasmic reticulum membrane"/>
    <property type="evidence" value="ECO:0007669"/>
    <property type="project" value="UniProtKB-SubCell"/>
</dbReference>
<evidence type="ECO:0000259" key="21">
    <source>
        <dbReference type="Pfam" id="PF18117"/>
    </source>
</evidence>
<dbReference type="SUPFAM" id="SSF53474">
    <property type="entry name" value="alpha/beta-Hydrolases"/>
    <property type="match status" value="1"/>
</dbReference>
<feature type="transmembrane region" description="Helical" evidence="18">
    <location>
        <begin position="818"/>
        <end position="851"/>
    </location>
</feature>
<feature type="domain" description="EDS1 EP" evidence="21">
    <location>
        <begin position="1236"/>
        <end position="1452"/>
    </location>
</feature>
<keyword evidence="17" id="KW-0539">Nucleus</keyword>
<dbReference type="Pfam" id="PF04987">
    <property type="entry name" value="PigN"/>
    <property type="match status" value="1"/>
</dbReference>
<evidence type="ECO:0000256" key="14">
    <source>
        <dbReference type="ARBA" id="ARBA00022989"/>
    </source>
</evidence>
<evidence type="ECO:0000256" key="4">
    <source>
        <dbReference type="ARBA" id="ARBA00004687"/>
    </source>
</evidence>
<comment type="similarity">
    <text evidence="5">Belongs to the PIGG/PIGN/PIGO family. PIGN subfamily.</text>
</comment>
<feature type="transmembrane region" description="Helical" evidence="18">
    <location>
        <begin position="453"/>
        <end position="476"/>
    </location>
</feature>
<accession>W9SE68</accession>
<dbReference type="FunFam" id="3.40.720.10:FF:000015">
    <property type="entry name" value="GPI ethanolamine phosphate transferase 1"/>
    <property type="match status" value="1"/>
</dbReference>
<evidence type="ECO:0000256" key="8">
    <source>
        <dbReference type="ARBA" id="ARBA00022502"/>
    </source>
</evidence>
<evidence type="ECO:0000256" key="12">
    <source>
        <dbReference type="ARBA" id="ARBA00022821"/>
    </source>
</evidence>
<dbReference type="GO" id="GO:0006506">
    <property type="term" value="P:GPI anchor biosynthetic process"/>
    <property type="evidence" value="ECO:0007669"/>
    <property type="project" value="UniProtKB-UniPathway"/>
</dbReference>
<keyword evidence="7" id="KW-0963">Cytoplasm</keyword>
<feature type="transmembrane region" description="Helical" evidence="18">
    <location>
        <begin position="612"/>
        <end position="633"/>
    </location>
</feature>
<evidence type="ECO:0000313" key="22">
    <source>
        <dbReference type="EMBL" id="EXC45074.1"/>
    </source>
</evidence>
<dbReference type="Pfam" id="PF18117">
    <property type="entry name" value="EDS1_EP"/>
    <property type="match status" value="1"/>
</dbReference>
<proteinExistence type="inferred from homology"/>
<dbReference type="STRING" id="981085.W9SE68"/>
<keyword evidence="14 18" id="KW-1133">Transmembrane helix</keyword>
<dbReference type="InterPro" id="IPR017852">
    <property type="entry name" value="GPI_EtnP_transferase_1_C"/>
</dbReference>
<feature type="transmembrane region" description="Helical" evidence="18">
    <location>
        <begin position="716"/>
        <end position="734"/>
    </location>
</feature>
<feature type="transmembrane region" description="Helical" evidence="18">
    <location>
        <begin position="872"/>
        <end position="892"/>
    </location>
</feature>
<keyword evidence="8" id="KW-0337">GPI-anchor biosynthesis</keyword>
<evidence type="ECO:0000256" key="17">
    <source>
        <dbReference type="ARBA" id="ARBA00023242"/>
    </source>
</evidence>
<dbReference type="Gene3D" id="3.40.50.1820">
    <property type="entry name" value="alpha/beta hydrolase"/>
    <property type="match status" value="1"/>
</dbReference>
<evidence type="ECO:0000256" key="15">
    <source>
        <dbReference type="ARBA" id="ARBA00023136"/>
    </source>
</evidence>
<evidence type="ECO:0000256" key="16">
    <source>
        <dbReference type="ARBA" id="ARBA00023180"/>
    </source>
</evidence>
<evidence type="ECO:0000256" key="18">
    <source>
        <dbReference type="SAM" id="Phobius"/>
    </source>
</evidence>
<dbReference type="SUPFAM" id="SSF53649">
    <property type="entry name" value="Alkaline phosphatase-like"/>
    <property type="match status" value="1"/>
</dbReference>
<evidence type="ECO:0000313" key="23">
    <source>
        <dbReference type="Proteomes" id="UP000030645"/>
    </source>
</evidence>
<dbReference type="InterPro" id="IPR002921">
    <property type="entry name" value="Fungal_lipase-type"/>
</dbReference>
<reference evidence="23" key="1">
    <citation type="submission" date="2013-01" db="EMBL/GenBank/DDBJ databases">
        <title>Draft Genome Sequence of a Mulberry Tree, Morus notabilis C.K. Schneid.</title>
        <authorList>
            <person name="He N."/>
            <person name="Zhao S."/>
        </authorList>
    </citation>
    <scope>NUCLEOTIDE SEQUENCE</scope>
</reference>
<dbReference type="InterPro" id="IPR029058">
    <property type="entry name" value="AB_hydrolase_fold"/>
</dbReference>
<feature type="transmembrane region" description="Helical" evidence="18">
    <location>
        <begin position="559"/>
        <end position="576"/>
    </location>
</feature>
<evidence type="ECO:0000256" key="7">
    <source>
        <dbReference type="ARBA" id="ARBA00022490"/>
    </source>
</evidence>